<dbReference type="Pfam" id="PF00258">
    <property type="entry name" value="Flavodoxin_1"/>
    <property type="match status" value="1"/>
</dbReference>
<proteinExistence type="inferred from homology"/>
<keyword evidence="5 8" id="KW-0285">Flavoprotein</keyword>
<dbReference type="GO" id="GO:0009055">
    <property type="term" value="F:electron transfer activity"/>
    <property type="evidence" value="ECO:0007669"/>
    <property type="project" value="UniProtKB-UniRule"/>
</dbReference>
<evidence type="ECO:0000256" key="1">
    <source>
        <dbReference type="ARBA" id="ARBA00001917"/>
    </source>
</evidence>
<keyword evidence="6 8" id="KW-0288">FMN</keyword>
<keyword evidence="11" id="KW-1185">Reference proteome</keyword>
<evidence type="ECO:0000259" key="9">
    <source>
        <dbReference type="PROSITE" id="PS50902"/>
    </source>
</evidence>
<dbReference type="InterPro" id="IPR029039">
    <property type="entry name" value="Flavoprotein-like_sf"/>
</dbReference>
<dbReference type="NCBIfam" id="TIGR01752">
    <property type="entry name" value="flav_long"/>
    <property type="match status" value="1"/>
</dbReference>
<evidence type="ECO:0000256" key="5">
    <source>
        <dbReference type="ARBA" id="ARBA00022630"/>
    </source>
</evidence>
<comment type="caution">
    <text evidence="10">The sequence shown here is derived from an EMBL/GenBank/DDBJ whole genome shotgun (WGS) entry which is preliminary data.</text>
</comment>
<dbReference type="PIRSF" id="PIRSF038996">
    <property type="entry name" value="FldA"/>
    <property type="match status" value="1"/>
</dbReference>
<evidence type="ECO:0000256" key="8">
    <source>
        <dbReference type="PIRNR" id="PIRNR038996"/>
    </source>
</evidence>
<evidence type="ECO:0000313" key="10">
    <source>
        <dbReference type="EMBL" id="KLV00778.1"/>
    </source>
</evidence>
<evidence type="ECO:0000256" key="3">
    <source>
        <dbReference type="ARBA" id="ARBA00005267"/>
    </source>
</evidence>
<dbReference type="PROSITE" id="PS50902">
    <property type="entry name" value="FLAVODOXIN_LIKE"/>
    <property type="match status" value="1"/>
</dbReference>
<dbReference type="NCBIfam" id="NF006739">
    <property type="entry name" value="PRK09267.1-5"/>
    <property type="match status" value="1"/>
</dbReference>
<comment type="similarity">
    <text evidence="3 8">Belongs to the flavodoxin family.</text>
</comment>
<dbReference type="InterPro" id="IPR010086">
    <property type="entry name" value="Flavodoxin_lc"/>
</dbReference>
<accession>A0A0J1GM33</accession>
<dbReference type="OrthoDB" id="359268at2"/>
<evidence type="ECO:0000256" key="6">
    <source>
        <dbReference type="ARBA" id="ARBA00022643"/>
    </source>
</evidence>
<protein>
    <recommendedName>
        <fullName evidence="8">Flavodoxin</fullName>
    </recommendedName>
</protein>
<name>A0A0J1GM33_9GAMM</name>
<evidence type="ECO:0000256" key="4">
    <source>
        <dbReference type="ARBA" id="ARBA00022448"/>
    </source>
</evidence>
<keyword evidence="4 8" id="KW-0813">Transport</keyword>
<reference evidence="10 11" key="1">
    <citation type="submission" date="2015-05" db="EMBL/GenBank/DDBJ databases">
        <title>Photobacterium galathea sp. nov.</title>
        <authorList>
            <person name="Machado H."/>
            <person name="Gram L."/>
        </authorList>
    </citation>
    <scope>NUCLEOTIDE SEQUENCE [LARGE SCALE GENOMIC DNA]</scope>
    <source>
        <strain evidence="10 11">DSM 25995</strain>
    </source>
</reference>
<keyword evidence="7 8" id="KW-0249">Electron transport</keyword>
<dbReference type="InterPro" id="IPR050619">
    <property type="entry name" value="Flavodoxin"/>
</dbReference>
<dbReference type="RefSeq" id="WP_047874481.1">
    <property type="nucleotide sequence ID" value="NZ_BMYC01000010.1"/>
</dbReference>
<dbReference type="InterPro" id="IPR001226">
    <property type="entry name" value="Flavodoxin_CS"/>
</dbReference>
<organism evidence="10 11">
    <name type="scientific">Photobacterium aphoticum</name>
    <dbReference type="NCBI Taxonomy" id="754436"/>
    <lineage>
        <taxon>Bacteria</taxon>
        <taxon>Pseudomonadati</taxon>
        <taxon>Pseudomonadota</taxon>
        <taxon>Gammaproteobacteria</taxon>
        <taxon>Vibrionales</taxon>
        <taxon>Vibrionaceae</taxon>
        <taxon>Photobacterium</taxon>
    </lineage>
</organism>
<dbReference type="PANTHER" id="PTHR42809">
    <property type="entry name" value="FLAVODOXIN 2"/>
    <property type="match status" value="1"/>
</dbReference>
<evidence type="ECO:0000313" key="11">
    <source>
        <dbReference type="Proteomes" id="UP000036426"/>
    </source>
</evidence>
<feature type="domain" description="Flavodoxin-like" evidence="9">
    <location>
        <begin position="3"/>
        <end position="165"/>
    </location>
</feature>
<comment type="function">
    <text evidence="2 8">Low-potential electron donor to a number of redox enzymes.</text>
</comment>
<gene>
    <name evidence="10" type="ORF">ABT58_11160</name>
</gene>
<dbReference type="GO" id="GO:0010181">
    <property type="term" value="F:FMN binding"/>
    <property type="evidence" value="ECO:0007669"/>
    <property type="project" value="UniProtKB-UniRule"/>
</dbReference>
<dbReference type="PATRIC" id="fig|754436.4.peg.2369"/>
<evidence type="ECO:0000256" key="2">
    <source>
        <dbReference type="ARBA" id="ARBA00003297"/>
    </source>
</evidence>
<sequence>MKIGLFYGSTTCYTEMAAEKIRACIGGDLVEIHNIKEADITTMNHYDMLILGISTWDFGELQEDWESVWEQLDGLSLAGKTVALYGLGDQEGYTEWFLDAMGLLHDKLLPTGAQFVGYWPNEGYQFEASKALTDDGRFFVGLALDEDSQYELSDDRITTWCEQILTEYSESL</sequence>
<dbReference type="Gene3D" id="3.40.50.360">
    <property type="match status" value="1"/>
</dbReference>
<dbReference type="PANTHER" id="PTHR42809:SF3">
    <property type="entry name" value="FLAVODOXIN 2"/>
    <property type="match status" value="1"/>
</dbReference>
<dbReference type="EMBL" id="LDOV01000020">
    <property type="protein sequence ID" value="KLV00778.1"/>
    <property type="molecule type" value="Genomic_DNA"/>
</dbReference>
<dbReference type="NCBIfam" id="NF009023">
    <property type="entry name" value="PRK12359.1"/>
    <property type="match status" value="1"/>
</dbReference>
<evidence type="ECO:0000256" key="7">
    <source>
        <dbReference type="ARBA" id="ARBA00022982"/>
    </source>
</evidence>
<dbReference type="SUPFAM" id="SSF52218">
    <property type="entry name" value="Flavoproteins"/>
    <property type="match status" value="1"/>
</dbReference>
<dbReference type="AlphaFoldDB" id="A0A0J1GM33"/>
<dbReference type="InterPro" id="IPR008254">
    <property type="entry name" value="Flavodoxin/NO_synth"/>
</dbReference>
<dbReference type="PROSITE" id="PS00201">
    <property type="entry name" value="FLAVODOXIN"/>
    <property type="match status" value="1"/>
</dbReference>
<comment type="cofactor">
    <cofactor evidence="1 8">
        <name>FMN</name>
        <dbReference type="ChEBI" id="CHEBI:58210"/>
    </cofactor>
</comment>
<dbReference type="Proteomes" id="UP000036426">
    <property type="component" value="Unassembled WGS sequence"/>
</dbReference>